<evidence type="ECO:0000313" key="3">
    <source>
        <dbReference type="Proteomes" id="UP000297535"/>
    </source>
</evidence>
<dbReference type="EMBL" id="SRLB01000036">
    <property type="protein sequence ID" value="TGD94909.1"/>
    <property type="molecule type" value="Genomic_DNA"/>
</dbReference>
<evidence type="ECO:0000313" key="2">
    <source>
        <dbReference type="EMBL" id="TGD94909.1"/>
    </source>
</evidence>
<reference evidence="2 3" key="1">
    <citation type="submission" date="2019-04" db="EMBL/GenBank/DDBJ databases">
        <authorList>
            <person name="Feng G."/>
            <person name="Zhu H."/>
        </authorList>
    </citation>
    <scope>NUCLEOTIDE SEQUENCE [LARGE SCALE GENOMIC DNA]</scope>
    <source>
        <strain evidence="2 3">6HR-1</strain>
    </source>
</reference>
<comment type="caution">
    <text evidence="2">The sequence shown here is derived from an EMBL/GenBank/DDBJ whole genome shotgun (WGS) entry which is preliminary data.</text>
</comment>
<dbReference type="RefSeq" id="WP_135419099.1">
    <property type="nucleotide sequence ID" value="NZ_SRLB01000036.1"/>
</dbReference>
<organism evidence="2 3">
    <name type="scientific">Methylobacterium nonmethylotrophicum</name>
    <dbReference type="NCBI Taxonomy" id="1141884"/>
    <lineage>
        <taxon>Bacteria</taxon>
        <taxon>Pseudomonadati</taxon>
        <taxon>Pseudomonadota</taxon>
        <taxon>Alphaproteobacteria</taxon>
        <taxon>Hyphomicrobiales</taxon>
        <taxon>Methylobacteriaceae</taxon>
        <taxon>Methylobacterium</taxon>
    </lineage>
</organism>
<evidence type="ECO:0000256" key="1">
    <source>
        <dbReference type="SAM" id="Coils"/>
    </source>
</evidence>
<dbReference type="AlphaFoldDB" id="A0A4Z0NF43"/>
<sequence>MIAHAADVRRKAEKTRKAIDAAADIVAEAEDALEAAKAEVAEAQTARTAAITKAATAGRRSPEDGRIRQARTKEAEAADELAAAEAALAALRASLPDIEQDEAWARDELVPKAICEVALAELPRVLAAIIPALDHAAALLRLAQVLNDSAVRENRTLFSLLSPAAAAARKQLNDVRGRYIPQAWGVDVHTSGDGPAWKAVLQRLSTDPDAAFPALPSPPSVTAGRQHTG</sequence>
<keyword evidence="1" id="KW-0175">Coiled coil</keyword>
<keyword evidence="3" id="KW-1185">Reference proteome</keyword>
<name>A0A4Z0NF43_9HYPH</name>
<gene>
    <name evidence="2" type="ORF">EU555_30520</name>
</gene>
<accession>A0A4Z0NF43</accession>
<protein>
    <submittedName>
        <fullName evidence="2">Uncharacterized protein</fullName>
    </submittedName>
</protein>
<feature type="coiled-coil region" evidence="1">
    <location>
        <begin position="12"/>
        <end position="101"/>
    </location>
</feature>
<proteinExistence type="predicted"/>
<dbReference type="Proteomes" id="UP000297535">
    <property type="component" value="Unassembled WGS sequence"/>
</dbReference>